<dbReference type="InterPro" id="IPR003593">
    <property type="entry name" value="AAA+_ATPase"/>
</dbReference>
<evidence type="ECO:0000256" key="3">
    <source>
        <dbReference type="ARBA" id="ARBA00023015"/>
    </source>
</evidence>
<evidence type="ECO:0000256" key="2">
    <source>
        <dbReference type="ARBA" id="ARBA00022840"/>
    </source>
</evidence>
<protein>
    <submittedName>
        <fullName evidence="8">Two component, sigma54 specific, transcriptional regulator, Fis family</fullName>
    </submittedName>
</protein>
<evidence type="ECO:0000259" key="7">
    <source>
        <dbReference type="PROSITE" id="PS50110"/>
    </source>
</evidence>
<dbReference type="PANTHER" id="PTHR32071">
    <property type="entry name" value="TRANSCRIPTIONAL REGULATORY PROTEIN"/>
    <property type="match status" value="1"/>
</dbReference>
<keyword evidence="2" id="KW-0067">ATP-binding</keyword>
<gene>
    <name evidence="8" type="ORF">BN2475_770002</name>
</gene>
<dbReference type="RefSeq" id="WP_094782784.1">
    <property type="nucleotide sequence ID" value="NZ_CYGX02000077.1"/>
</dbReference>
<dbReference type="FunFam" id="3.40.50.300:FF:000006">
    <property type="entry name" value="DNA-binding transcriptional regulator NtrC"/>
    <property type="match status" value="1"/>
</dbReference>
<evidence type="ECO:0000256" key="4">
    <source>
        <dbReference type="ARBA" id="ARBA00023163"/>
    </source>
</evidence>
<dbReference type="InterPro" id="IPR027417">
    <property type="entry name" value="P-loop_NTPase"/>
</dbReference>
<evidence type="ECO:0000313" key="9">
    <source>
        <dbReference type="Proteomes" id="UP000187012"/>
    </source>
</evidence>
<dbReference type="Gene3D" id="3.40.50.2300">
    <property type="match status" value="1"/>
</dbReference>
<dbReference type="InterPro" id="IPR002078">
    <property type="entry name" value="Sigma_54_int"/>
</dbReference>
<evidence type="ECO:0000256" key="5">
    <source>
        <dbReference type="PROSITE-ProRule" id="PRU00169"/>
    </source>
</evidence>
<reference evidence="8 9" key="1">
    <citation type="submission" date="2016-12" db="EMBL/GenBank/DDBJ databases">
        <authorList>
            <person name="Song W.-J."/>
            <person name="Kurnit D.M."/>
        </authorList>
    </citation>
    <scope>NUCLEOTIDE SEQUENCE [LARGE SCALE GENOMIC DNA]</scope>
    <source>
        <strain evidence="8 9">STM7296</strain>
    </source>
</reference>
<dbReference type="Pfam" id="PF25601">
    <property type="entry name" value="AAA_lid_14"/>
    <property type="match status" value="1"/>
</dbReference>
<dbReference type="Gene3D" id="1.10.8.60">
    <property type="match status" value="1"/>
</dbReference>
<dbReference type="EMBL" id="CYGX02000077">
    <property type="protein sequence ID" value="SIT47550.1"/>
    <property type="molecule type" value="Genomic_DNA"/>
</dbReference>
<dbReference type="GO" id="GO:0006355">
    <property type="term" value="P:regulation of DNA-templated transcription"/>
    <property type="evidence" value="ECO:0007669"/>
    <property type="project" value="InterPro"/>
</dbReference>
<dbReference type="SUPFAM" id="SSF52540">
    <property type="entry name" value="P-loop containing nucleoside triphosphate hydrolases"/>
    <property type="match status" value="1"/>
</dbReference>
<dbReference type="GO" id="GO:0005524">
    <property type="term" value="F:ATP binding"/>
    <property type="evidence" value="ECO:0007669"/>
    <property type="project" value="UniProtKB-KW"/>
</dbReference>
<feature type="modified residue" description="4-aspartylphosphate" evidence="5">
    <location>
        <position position="52"/>
    </location>
</feature>
<proteinExistence type="predicted"/>
<dbReference type="SUPFAM" id="SSF46689">
    <property type="entry name" value="Homeodomain-like"/>
    <property type="match status" value="1"/>
</dbReference>
<dbReference type="OrthoDB" id="9761705at2"/>
<dbReference type="Proteomes" id="UP000187012">
    <property type="component" value="Unassembled WGS sequence"/>
</dbReference>
<feature type="domain" description="Response regulatory" evidence="7">
    <location>
        <begin position="3"/>
        <end position="119"/>
    </location>
</feature>
<dbReference type="InterPro" id="IPR025943">
    <property type="entry name" value="Sigma_54_int_dom_ATP-bd_2"/>
</dbReference>
<dbReference type="SUPFAM" id="SSF52172">
    <property type="entry name" value="CheY-like"/>
    <property type="match status" value="1"/>
</dbReference>
<dbReference type="PROSITE" id="PS50045">
    <property type="entry name" value="SIGMA54_INTERACT_4"/>
    <property type="match status" value="1"/>
</dbReference>
<dbReference type="GO" id="GO:0043565">
    <property type="term" value="F:sequence-specific DNA binding"/>
    <property type="evidence" value="ECO:0007669"/>
    <property type="project" value="InterPro"/>
</dbReference>
<name>A0A1N7SJQ0_9BURK</name>
<dbReference type="Pfam" id="PF00158">
    <property type="entry name" value="Sigma54_activat"/>
    <property type="match status" value="1"/>
</dbReference>
<feature type="domain" description="Sigma-54 factor interaction" evidence="6">
    <location>
        <begin position="144"/>
        <end position="382"/>
    </location>
</feature>
<dbReference type="SMART" id="SM00448">
    <property type="entry name" value="REC"/>
    <property type="match status" value="1"/>
</dbReference>
<keyword evidence="3" id="KW-0805">Transcription regulation</keyword>
<dbReference type="Pfam" id="PF02954">
    <property type="entry name" value="HTH_8"/>
    <property type="match status" value="1"/>
</dbReference>
<evidence type="ECO:0000256" key="1">
    <source>
        <dbReference type="ARBA" id="ARBA00022741"/>
    </source>
</evidence>
<dbReference type="InterPro" id="IPR009057">
    <property type="entry name" value="Homeodomain-like_sf"/>
</dbReference>
<dbReference type="AlphaFoldDB" id="A0A1N7SJQ0"/>
<keyword evidence="4" id="KW-0804">Transcription</keyword>
<dbReference type="InterPro" id="IPR011006">
    <property type="entry name" value="CheY-like_superfamily"/>
</dbReference>
<keyword evidence="9" id="KW-1185">Reference proteome</keyword>
<dbReference type="SMART" id="SM00382">
    <property type="entry name" value="AAA"/>
    <property type="match status" value="1"/>
</dbReference>
<accession>A0A1N7SJQ0</accession>
<dbReference type="CDD" id="cd00009">
    <property type="entry name" value="AAA"/>
    <property type="match status" value="1"/>
</dbReference>
<sequence length="460" mass="49625">MPHALIVEDDPNSLSGLSAILAADGFSVDTATTIAEARAALTRFIPDAVLVDLNLPDGSGLDLLQYLPAHPPGGALPVIVMTGNATVESAIEGLRHGIWDYLLKPVNIPRLRSLLARIPRPYELTEEVQMLRAALRRLGRFGSMLGRSSAIQHVYDTIEHIAPTEAAVLISGEAGTGKQVAAHTLHEMSRRRKGPFVTLDCRDAASVGALRPLDSLLFGHERGAFGGAEQREPGMFEQASGGTLFIDEIAELPRVQQEALLRALDSQTFMRVGGTNQVVTDFRLIASTRKAPRAAVADGSLHQDLALRLEAAAVMLPPLRERGEDAALIAQAVIDDLNREPAAHGTSDGVKQVAPNFLRECLAYDWPGNVRELQERVRRAYRASGDVLESLRADEAGSANGRELNGSRVQVTVGTPLADVEEMLIRATLDAVGGTRHRAASLLGISPKTLYNKLQRMRLN</sequence>
<dbReference type="GO" id="GO:0000160">
    <property type="term" value="P:phosphorelay signal transduction system"/>
    <property type="evidence" value="ECO:0007669"/>
    <property type="project" value="InterPro"/>
</dbReference>
<dbReference type="Pfam" id="PF00072">
    <property type="entry name" value="Response_reg"/>
    <property type="match status" value="1"/>
</dbReference>
<evidence type="ECO:0000259" key="6">
    <source>
        <dbReference type="PROSITE" id="PS50045"/>
    </source>
</evidence>
<dbReference type="Gene3D" id="1.10.10.60">
    <property type="entry name" value="Homeodomain-like"/>
    <property type="match status" value="1"/>
</dbReference>
<keyword evidence="5" id="KW-0597">Phosphoprotein</keyword>
<dbReference type="CDD" id="cd00156">
    <property type="entry name" value="REC"/>
    <property type="match status" value="1"/>
</dbReference>
<organism evidence="8 9">
    <name type="scientific">Paraburkholderia ribeironis</name>
    <dbReference type="NCBI Taxonomy" id="1247936"/>
    <lineage>
        <taxon>Bacteria</taxon>
        <taxon>Pseudomonadati</taxon>
        <taxon>Pseudomonadota</taxon>
        <taxon>Betaproteobacteria</taxon>
        <taxon>Burkholderiales</taxon>
        <taxon>Burkholderiaceae</taxon>
        <taxon>Paraburkholderia</taxon>
    </lineage>
</organism>
<dbReference type="STRING" id="1247936.BN2475_770002"/>
<evidence type="ECO:0000313" key="8">
    <source>
        <dbReference type="EMBL" id="SIT47550.1"/>
    </source>
</evidence>
<dbReference type="InterPro" id="IPR002197">
    <property type="entry name" value="HTH_Fis"/>
</dbReference>
<dbReference type="PROSITE" id="PS50110">
    <property type="entry name" value="RESPONSE_REGULATORY"/>
    <property type="match status" value="1"/>
</dbReference>
<dbReference type="Gene3D" id="3.40.50.300">
    <property type="entry name" value="P-loop containing nucleotide triphosphate hydrolases"/>
    <property type="match status" value="1"/>
</dbReference>
<dbReference type="InterPro" id="IPR001789">
    <property type="entry name" value="Sig_transdc_resp-reg_receiver"/>
</dbReference>
<keyword evidence="1" id="KW-0547">Nucleotide-binding</keyword>
<dbReference type="InterPro" id="IPR058031">
    <property type="entry name" value="AAA_lid_NorR"/>
</dbReference>
<dbReference type="PRINTS" id="PR01590">
    <property type="entry name" value="HTHFIS"/>
</dbReference>
<dbReference type="PROSITE" id="PS00676">
    <property type="entry name" value="SIGMA54_INTERACT_2"/>
    <property type="match status" value="1"/>
</dbReference>